<organism evidence="2 3">
    <name type="scientific">Sabulicella glaciei</name>
    <dbReference type="NCBI Taxonomy" id="2984948"/>
    <lineage>
        <taxon>Bacteria</taxon>
        <taxon>Pseudomonadati</taxon>
        <taxon>Pseudomonadota</taxon>
        <taxon>Alphaproteobacteria</taxon>
        <taxon>Acetobacterales</taxon>
        <taxon>Acetobacteraceae</taxon>
        <taxon>Sabulicella</taxon>
    </lineage>
</organism>
<feature type="transmembrane region" description="Helical" evidence="1">
    <location>
        <begin position="185"/>
        <end position="204"/>
    </location>
</feature>
<evidence type="ECO:0000256" key="1">
    <source>
        <dbReference type="SAM" id="Phobius"/>
    </source>
</evidence>
<dbReference type="Proteomes" id="UP001526430">
    <property type="component" value="Unassembled WGS sequence"/>
</dbReference>
<keyword evidence="1" id="KW-0472">Membrane</keyword>
<reference evidence="2 3" key="1">
    <citation type="submission" date="2022-10" db="EMBL/GenBank/DDBJ databases">
        <title>Roseococcus glaciei nov., sp. nov., isolated from glacier.</title>
        <authorList>
            <person name="Liu Q."/>
            <person name="Xin Y.-H."/>
        </authorList>
    </citation>
    <scope>NUCLEOTIDE SEQUENCE [LARGE SCALE GENOMIC DNA]</scope>
    <source>
        <strain evidence="2 3">MDT2-1-1</strain>
    </source>
</reference>
<keyword evidence="1" id="KW-0812">Transmembrane</keyword>
<accession>A0ABT3NWA7</accession>
<name>A0ABT3NWA7_9PROT</name>
<dbReference type="EMBL" id="JAPFQI010000009">
    <property type="protein sequence ID" value="MCW8086456.1"/>
    <property type="molecule type" value="Genomic_DNA"/>
</dbReference>
<comment type="caution">
    <text evidence="2">The sequence shown here is derived from an EMBL/GenBank/DDBJ whole genome shotgun (WGS) entry which is preliminary data.</text>
</comment>
<sequence length="210" mass="20769">MGLGVLLAPIAAQAVPLSGSIDFTGLFQGEDAGGNTVRLADAVAVDFCASVSGPCVTDAGAGGGTGAFLVNNVDTGSNLPVTAGDIGTIQDFVFAGFSGPITDFFTVGGLSFDLQDVAVTQYTIPAASPQAQPTDYLLINGVGVLRAAGFDDTPGTFTFSGQTDGLNLVGSFAFSGGSATIPVPVPVPAGLSLLGAGVLGVALLRRRRAA</sequence>
<gene>
    <name evidence="2" type="ORF">OF850_12515</name>
</gene>
<protein>
    <submittedName>
        <fullName evidence="2">VPLPA-CTERM sorting domain-containing protein</fullName>
    </submittedName>
</protein>
<keyword evidence="1" id="KW-1133">Transmembrane helix</keyword>
<evidence type="ECO:0000313" key="3">
    <source>
        <dbReference type="Proteomes" id="UP001526430"/>
    </source>
</evidence>
<proteinExistence type="predicted"/>
<keyword evidence="3" id="KW-1185">Reference proteome</keyword>
<dbReference type="RefSeq" id="WP_301590494.1">
    <property type="nucleotide sequence ID" value="NZ_JAPFQI010000009.1"/>
</dbReference>
<evidence type="ECO:0000313" key="2">
    <source>
        <dbReference type="EMBL" id="MCW8086456.1"/>
    </source>
</evidence>